<evidence type="ECO:0000259" key="3">
    <source>
        <dbReference type="PROSITE" id="PS50883"/>
    </source>
</evidence>
<dbReference type="Gene3D" id="3.20.20.450">
    <property type="entry name" value="EAL domain"/>
    <property type="match status" value="1"/>
</dbReference>
<dbReference type="InterPro" id="IPR029787">
    <property type="entry name" value="Nucleotide_cyclase"/>
</dbReference>
<proteinExistence type="predicted"/>
<dbReference type="Gene3D" id="3.30.70.270">
    <property type="match status" value="1"/>
</dbReference>
<dbReference type="PROSITE" id="PS50887">
    <property type="entry name" value="GGDEF"/>
    <property type="match status" value="1"/>
</dbReference>
<dbReference type="NCBIfam" id="TIGR00254">
    <property type="entry name" value="GGDEF"/>
    <property type="match status" value="1"/>
</dbReference>
<dbReference type="RefSeq" id="WP_324269663.1">
    <property type="nucleotide sequence ID" value="NZ_JAWLNX010000040.1"/>
</dbReference>
<dbReference type="Gene3D" id="3.30.450.20">
    <property type="entry name" value="PAS domain"/>
    <property type="match status" value="1"/>
</dbReference>
<evidence type="ECO:0000259" key="1">
    <source>
        <dbReference type="PROSITE" id="PS50112"/>
    </source>
</evidence>
<dbReference type="InterPro" id="IPR035919">
    <property type="entry name" value="EAL_sf"/>
</dbReference>
<dbReference type="Pfam" id="PF00563">
    <property type="entry name" value="EAL"/>
    <property type="match status" value="1"/>
</dbReference>
<dbReference type="InterPro" id="IPR035965">
    <property type="entry name" value="PAS-like_dom_sf"/>
</dbReference>
<name>A0ABU6ALP5_9PSEU</name>
<dbReference type="PROSITE" id="PS50883">
    <property type="entry name" value="EAL"/>
    <property type="match status" value="1"/>
</dbReference>
<feature type="domain" description="EAL" evidence="3">
    <location>
        <begin position="449"/>
        <end position="702"/>
    </location>
</feature>
<dbReference type="NCBIfam" id="TIGR00229">
    <property type="entry name" value="sensory_box"/>
    <property type="match status" value="1"/>
</dbReference>
<dbReference type="InterPro" id="IPR052155">
    <property type="entry name" value="Biofilm_reg_signaling"/>
</dbReference>
<evidence type="ECO:0000259" key="2">
    <source>
        <dbReference type="PROSITE" id="PS50113"/>
    </source>
</evidence>
<dbReference type="PANTHER" id="PTHR44757:SF2">
    <property type="entry name" value="BIOFILM ARCHITECTURE MAINTENANCE PROTEIN MBAA"/>
    <property type="match status" value="1"/>
</dbReference>
<dbReference type="InterPro" id="IPR000700">
    <property type="entry name" value="PAS-assoc_C"/>
</dbReference>
<dbReference type="Proteomes" id="UP001327093">
    <property type="component" value="Unassembled WGS sequence"/>
</dbReference>
<dbReference type="SUPFAM" id="SSF55073">
    <property type="entry name" value="Nucleotide cyclase"/>
    <property type="match status" value="1"/>
</dbReference>
<protein>
    <submittedName>
        <fullName evidence="5">EAL domain-containing protein</fullName>
    </submittedName>
</protein>
<dbReference type="InterPro" id="IPR013656">
    <property type="entry name" value="PAS_4"/>
</dbReference>
<gene>
    <name evidence="5" type="ORF">R4I43_33055</name>
</gene>
<evidence type="ECO:0000313" key="6">
    <source>
        <dbReference type="Proteomes" id="UP001327093"/>
    </source>
</evidence>
<evidence type="ECO:0000313" key="5">
    <source>
        <dbReference type="EMBL" id="MEB3372240.1"/>
    </source>
</evidence>
<dbReference type="InterPro" id="IPR000160">
    <property type="entry name" value="GGDEF_dom"/>
</dbReference>
<dbReference type="InterPro" id="IPR043128">
    <property type="entry name" value="Rev_trsase/Diguanyl_cyclase"/>
</dbReference>
<dbReference type="Pfam" id="PF00990">
    <property type="entry name" value="GGDEF"/>
    <property type="match status" value="1"/>
</dbReference>
<dbReference type="CDD" id="cd01949">
    <property type="entry name" value="GGDEF"/>
    <property type="match status" value="1"/>
</dbReference>
<feature type="domain" description="PAS" evidence="1">
    <location>
        <begin position="148"/>
        <end position="218"/>
    </location>
</feature>
<keyword evidence="6" id="KW-1185">Reference proteome</keyword>
<feature type="domain" description="GGDEF" evidence="4">
    <location>
        <begin position="306"/>
        <end position="440"/>
    </location>
</feature>
<evidence type="ECO:0000259" key="4">
    <source>
        <dbReference type="PROSITE" id="PS50887"/>
    </source>
</evidence>
<feature type="domain" description="PAC" evidence="2">
    <location>
        <begin position="223"/>
        <end position="275"/>
    </location>
</feature>
<dbReference type="SMART" id="SM00267">
    <property type="entry name" value="GGDEF"/>
    <property type="match status" value="1"/>
</dbReference>
<dbReference type="InterPro" id="IPR000014">
    <property type="entry name" value="PAS"/>
</dbReference>
<accession>A0ABU6ALP5</accession>
<dbReference type="CDD" id="cd01948">
    <property type="entry name" value="EAL"/>
    <property type="match status" value="1"/>
</dbReference>
<comment type="caution">
    <text evidence="5">The sequence shown here is derived from an EMBL/GenBank/DDBJ whole genome shotgun (WGS) entry which is preliminary data.</text>
</comment>
<reference evidence="5 6" key="1">
    <citation type="submission" date="2023-10" db="EMBL/GenBank/DDBJ databases">
        <title>Saccharopolyspora sp. nov., isolated from mangrove soil.</title>
        <authorList>
            <person name="Lu Y."/>
            <person name="Liu W."/>
        </authorList>
    </citation>
    <scope>NUCLEOTIDE SEQUENCE [LARGE SCALE GENOMIC DNA]</scope>
    <source>
        <strain evidence="5 6">S2-29</strain>
    </source>
</reference>
<dbReference type="PROSITE" id="PS50113">
    <property type="entry name" value="PAC"/>
    <property type="match status" value="1"/>
</dbReference>
<dbReference type="CDD" id="cd00130">
    <property type="entry name" value="PAS"/>
    <property type="match status" value="1"/>
</dbReference>
<dbReference type="EMBL" id="JAWLNX010000040">
    <property type="protein sequence ID" value="MEB3372240.1"/>
    <property type="molecule type" value="Genomic_DNA"/>
</dbReference>
<dbReference type="SMART" id="SM00091">
    <property type="entry name" value="PAS"/>
    <property type="match status" value="1"/>
</dbReference>
<sequence>MSEGDPDGLPPGSVWRSDAARRWASELRTTSFLPLSRAEVEEVLAELLDHVLVALEDSSKAGVTGRIVGDRLVEIHATGEESLSVSLRVLQDALLSDHTKVDALLAVLTEIAAGYAAADRENTFTQQETLNKALLKSKLKTDRELKASEARFSEVFTSTPIGVAITDLDGRFVQVNPAFGQLLGYHADDLAPMTIDRLFHPEDAEYLSASYRELIEGGSAKRISDRKRLVRADGEAAWCYLGVSVLCGADGAPSGVVTMVEDITELHLLQDRFQHQALHDALTGLPNRGFFHTRLEAALVNLPRDAHLALYQLALDGFELINDGLGYPVGDQLIRTVARRLEHLVEDEEALVARFGGTEFALLVWEQNGTPGVPRMTQLINEMLAEPVYVGGRGIAASASIGVVQRDVGEADAANMLWAADVALRRAEAAGKRQWALFDPDLAPEEREESQLAAIMPGGLEMGEFDVVYRPQIRLPGGDLCTLEAEFRWDTSDFGVIEHADCLRLAERSGVTLSMRDWMLQTAWQQLAEWHAGGHRVRLSVSLSPNQGRDPDLAAVVHKVLDGSELDPRWLRLCMPIAAIRDNEEARDNLRHLSSRGIQASLHDFTGSPGELRLLREMPVDSVRLSQEIVRLVHQAESPDVPEIQALRALIPLMNGVRLCVDHVETEDQLALWQDIGCVVAAGPHLGNPLLSFDVPDLLTRS</sequence>
<dbReference type="InterPro" id="IPR001633">
    <property type="entry name" value="EAL_dom"/>
</dbReference>
<dbReference type="SMART" id="SM00052">
    <property type="entry name" value="EAL"/>
    <property type="match status" value="1"/>
</dbReference>
<dbReference type="SUPFAM" id="SSF55785">
    <property type="entry name" value="PYP-like sensor domain (PAS domain)"/>
    <property type="match status" value="1"/>
</dbReference>
<organism evidence="5 6">
    <name type="scientific">Saccharopolyspora mangrovi</name>
    <dbReference type="NCBI Taxonomy" id="3082379"/>
    <lineage>
        <taxon>Bacteria</taxon>
        <taxon>Bacillati</taxon>
        <taxon>Actinomycetota</taxon>
        <taxon>Actinomycetes</taxon>
        <taxon>Pseudonocardiales</taxon>
        <taxon>Pseudonocardiaceae</taxon>
        <taxon>Saccharopolyspora</taxon>
    </lineage>
</organism>
<dbReference type="PANTHER" id="PTHR44757">
    <property type="entry name" value="DIGUANYLATE CYCLASE DGCP"/>
    <property type="match status" value="1"/>
</dbReference>
<dbReference type="Pfam" id="PF08448">
    <property type="entry name" value="PAS_4"/>
    <property type="match status" value="1"/>
</dbReference>
<dbReference type="PROSITE" id="PS50112">
    <property type="entry name" value="PAS"/>
    <property type="match status" value="1"/>
</dbReference>
<dbReference type="SUPFAM" id="SSF141868">
    <property type="entry name" value="EAL domain-like"/>
    <property type="match status" value="1"/>
</dbReference>